<comment type="caution">
    <text evidence="1">The sequence shown here is derived from an EMBL/GenBank/DDBJ whole genome shotgun (WGS) entry which is preliminary data.</text>
</comment>
<evidence type="ECO:0000313" key="2">
    <source>
        <dbReference type="Proteomes" id="UP000024635"/>
    </source>
</evidence>
<reference evidence="2" key="1">
    <citation type="journal article" date="2015" name="Nat. Genet.">
        <title>The genome and transcriptome of the zoonotic hookworm Ancylostoma ceylanicum identify infection-specific gene families.</title>
        <authorList>
            <person name="Schwarz E.M."/>
            <person name="Hu Y."/>
            <person name="Antoshechkin I."/>
            <person name="Miller M.M."/>
            <person name="Sternberg P.W."/>
            <person name="Aroian R.V."/>
        </authorList>
    </citation>
    <scope>NUCLEOTIDE SEQUENCE</scope>
    <source>
        <strain evidence="2">HY135</strain>
    </source>
</reference>
<dbReference type="Proteomes" id="UP000024635">
    <property type="component" value="Unassembled WGS sequence"/>
</dbReference>
<dbReference type="EMBL" id="JARK01000480">
    <property type="protein sequence ID" value="EYC36586.1"/>
    <property type="molecule type" value="Genomic_DNA"/>
</dbReference>
<sequence length="89" mass="9959">MLAVVVCRGMVLEFRAAGKSRQPESARSAPVSLHTNAAPRSRPLVYGRLEFTVNVVEFSLCIFTPRRLLVGTSFKVPQNGIRFEYNFLS</sequence>
<protein>
    <submittedName>
        <fullName evidence="1">Uncharacterized protein</fullName>
    </submittedName>
</protein>
<evidence type="ECO:0000313" key="1">
    <source>
        <dbReference type="EMBL" id="EYC36586.1"/>
    </source>
</evidence>
<gene>
    <name evidence="1" type="primary">Acey_s0880.g2834</name>
    <name evidence="1" type="ORF">Y032_0880g2834</name>
</gene>
<organism evidence="1 2">
    <name type="scientific">Ancylostoma ceylanicum</name>
    <dbReference type="NCBI Taxonomy" id="53326"/>
    <lineage>
        <taxon>Eukaryota</taxon>
        <taxon>Metazoa</taxon>
        <taxon>Ecdysozoa</taxon>
        <taxon>Nematoda</taxon>
        <taxon>Chromadorea</taxon>
        <taxon>Rhabditida</taxon>
        <taxon>Rhabditina</taxon>
        <taxon>Rhabditomorpha</taxon>
        <taxon>Strongyloidea</taxon>
        <taxon>Ancylostomatidae</taxon>
        <taxon>Ancylostomatinae</taxon>
        <taxon>Ancylostoma</taxon>
    </lineage>
</organism>
<name>A0A016WAH6_9BILA</name>
<dbReference type="AlphaFoldDB" id="A0A016WAH6"/>
<keyword evidence="2" id="KW-1185">Reference proteome</keyword>
<accession>A0A016WAH6</accession>
<proteinExistence type="predicted"/>